<dbReference type="PROSITE" id="PS50983">
    <property type="entry name" value="FE_B12_PBP"/>
    <property type="match status" value="1"/>
</dbReference>
<dbReference type="InterPro" id="IPR002491">
    <property type="entry name" value="ABC_transptr_periplasmic_BD"/>
</dbReference>
<evidence type="ECO:0000313" key="3">
    <source>
        <dbReference type="Proteomes" id="UP000651156"/>
    </source>
</evidence>
<dbReference type="Gene3D" id="3.40.50.1980">
    <property type="entry name" value="Nitrogenase molybdenum iron protein domain"/>
    <property type="match status" value="2"/>
</dbReference>
<dbReference type="SUPFAM" id="SSF53807">
    <property type="entry name" value="Helical backbone' metal receptor"/>
    <property type="match status" value="1"/>
</dbReference>
<keyword evidence="3" id="KW-1185">Reference proteome</keyword>
<dbReference type="Proteomes" id="UP000651156">
    <property type="component" value="Unassembled WGS sequence"/>
</dbReference>
<reference evidence="2 3" key="1">
    <citation type="submission" date="2020-10" db="EMBL/GenBank/DDBJ databases">
        <authorList>
            <person name="Castelo-Branco R."/>
            <person name="Eusebio N."/>
            <person name="Adriana R."/>
            <person name="Vieira A."/>
            <person name="Brugerolle De Fraissinette N."/>
            <person name="Rezende De Castro R."/>
            <person name="Schneider M.P."/>
            <person name="Vasconcelos V."/>
            <person name="Leao P.N."/>
        </authorList>
    </citation>
    <scope>NUCLEOTIDE SEQUENCE [LARGE SCALE GENOMIC DNA]</scope>
    <source>
        <strain evidence="2 3">LEGE 06123</strain>
    </source>
</reference>
<evidence type="ECO:0000313" key="2">
    <source>
        <dbReference type="EMBL" id="MBE9189134.1"/>
    </source>
</evidence>
<accession>A0ABR9ULI2</accession>
<comment type="caution">
    <text evidence="2">The sequence shown here is derived from an EMBL/GenBank/DDBJ whole genome shotgun (WGS) entry which is preliminary data.</text>
</comment>
<evidence type="ECO:0000259" key="1">
    <source>
        <dbReference type="PROSITE" id="PS50983"/>
    </source>
</evidence>
<feature type="domain" description="Fe/B12 periplasmic-binding" evidence="1">
    <location>
        <begin position="7"/>
        <end position="295"/>
    </location>
</feature>
<dbReference type="CDD" id="cd01144">
    <property type="entry name" value="BtuF"/>
    <property type="match status" value="1"/>
</dbReference>
<proteinExistence type="predicted"/>
<sequence>MSHQNLRIVSLIPSATEIVAALGLENVIVGRSHECDYPPEIKDLPVCTAARLNSEAPSKEIHQNVNQILHSALSIYQVKIDVLEKLKPTHIITQDQCDVCAVSLQDVEAAVAQLTQSQPKIISLQPNSLADVWHDIERVANALGVRSLFLIEDLEARVNICQQKTASLSLEELPTVACIEWTDPLMTAANWIPELVTHAGGQPLFSVSGQPSPVLTWDTLVATNPDVMIFMLCGFDLHRTRQEAMALTQHSEWEKLHAVQHGRVYITDGNAYFNRPGPRLADSLEILAEILHPEIFDYGYKGTAWEPL</sequence>
<dbReference type="Pfam" id="PF01497">
    <property type="entry name" value="Peripla_BP_2"/>
    <property type="match status" value="1"/>
</dbReference>
<name>A0ABR9ULI2_9CHRO</name>
<organism evidence="2 3">
    <name type="scientific">Gloeocapsopsis crepidinum LEGE 06123</name>
    <dbReference type="NCBI Taxonomy" id="588587"/>
    <lineage>
        <taxon>Bacteria</taxon>
        <taxon>Bacillati</taxon>
        <taxon>Cyanobacteriota</taxon>
        <taxon>Cyanophyceae</taxon>
        <taxon>Oscillatoriophycideae</taxon>
        <taxon>Chroococcales</taxon>
        <taxon>Chroococcaceae</taxon>
        <taxon>Gloeocapsopsis</taxon>
    </lineage>
</organism>
<dbReference type="RefSeq" id="WP_193930269.1">
    <property type="nucleotide sequence ID" value="NZ_CAWPMZ010000072.1"/>
</dbReference>
<dbReference type="EMBL" id="JADEWN010000003">
    <property type="protein sequence ID" value="MBE9189134.1"/>
    <property type="molecule type" value="Genomic_DNA"/>
</dbReference>
<dbReference type="PANTHER" id="PTHR42860:SF1">
    <property type="entry name" value="VITAMIN B12-BINDING PROTEIN"/>
    <property type="match status" value="1"/>
</dbReference>
<gene>
    <name evidence="2" type="ORF">IQ230_01875</name>
</gene>
<dbReference type="InterPro" id="IPR051030">
    <property type="entry name" value="Vitamin_B12-ABC_binding"/>
</dbReference>
<protein>
    <submittedName>
        <fullName evidence="2">Cobalamin-binding protein</fullName>
    </submittedName>
</protein>
<dbReference type="PANTHER" id="PTHR42860">
    <property type="entry name" value="VITAMIN B12-BINDING PROTEIN"/>
    <property type="match status" value="1"/>
</dbReference>